<dbReference type="InterPro" id="IPR011059">
    <property type="entry name" value="Metal-dep_hydrolase_composite"/>
</dbReference>
<evidence type="ECO:0000313" key="4">
    <source>
        <dbReference type="EMBL" id="KAK1708385.1"/>
    </source>
</evidence>
<gene>
    <name evidence="4" type="ORF">BDZ83DRAFT_797513</name>
</gene>
<dbReference type="AlphaFoldDB" id="A0AAD8UB02"/>
<feature type="compositionally biased region" description="Low complexity" evidence="1">
    <location>
        <begin position="75"/>
        <end position="98"/>
    </location>
</feature>
<reference evidence="4" key="1">
    <citation type="submission" date="2021-12" db="EMBL/GenBank/DDBJ databases">
        <title>Comparative genomics, transcriptomics and evolutionary studies reveal genomic signatures of adaptation to plant cell wall in hemibiotrophic fungi.</title>
        <authorList>
            <consortium name="DOE Joint Genome Institute"/>
            <person name="Baroncelli R."/>
            <person name="Diaz J.F."/>
            <person name="Benocci T."/>
            <person name="Peng M."/>
            <person name="Battaglia E."/>
            <person name="Haridas S."/>
            <person name="Andreopoulos W."/>
            <person name="Labutti K."/>
            <person name="Pangilinan J."/>
            <person name="Floch G.L."/>
            <person name="Makela M.R."/>
            <person name="Henrissat B."/>
            <person name="Grigoriev I.V."/>
            <person name="Crouch J.A."/>
            <person name="De Vries R.P."/>
            <person name="Sukno S.A."/>
            <person name="Thon M.R."/>
        </authorList>
    </citation>
    <scope>NUCLEOTIDE SEQUENCE</scope>
    <source>
        <strain evidence="4">CBS 112980</strain>
    </source>
</reference>
<feature type="region of interest" description="Disordered" evidence="1">
    <location>
        <begin position="65"/>
        <end position="99"/>
    </location>
</feature>
<dbReference type="PANTHER" id="PTHR43668:SF5">
    <property type="entry name" value="AMIDOHYDROLASE 3 DOMAIN-CONTAINING PROTEIN"/>
    <property type="match status" value="1"/>
</dbReference>
<feature type="domain" description="Amidohydrolase-related" evidence="3">
    <location>
        <begin position="426"/>
        <end position="520"/>
    </location>
</feature>
<organism evidence="4 5">
    <name type="scientific">Glomerella acutata</name>
    <name type="common">Colletotrichum acutatum</name>
    <dbReference type="NCBI Taxonomy" id="27357"/>
    <lineage>
        <taxon>Eukaryota</taxon>
        <taxon>Fungi</taxon>
        <taxon>Dikarya</taxon>
        <taxon>Ascomycota</taxon>
        <taxon>Pezizomycotina</taxon>
        <taxon>Sordariomycetes</taxon>
        <taxon>Hypocreomycetidae</taxon>
        <taxon>Glomerellales</taxon>
        <taxon>Glomerellaceae</taxon>
        <taxon>Colletotrichum</taxon>
        <taxon>Colletotrichum acutatum species complex</taxon>
    </lineage>
</organism>
<dbReference type="GO" id="GO:0006145">
    <property type="term" value="P:purine nucleobase catabolic process"/>
    <property type="evidence" value="ECO:0007669"/>
    <property type="project" value="TreeGrafter"/>
</dbReference>
<keyword evidence="2" id="KW-1133">Transmembrane helix</keyword>
<dbReference type="EMBL" id="JAHMHS010000197">
    <property type="protein sequence ID" value="KAK1708385.1"/>
    <property type="molecule type" value="Genomic_DNA"/>
</dbReference>
<dbReference type="PANTHER" id="PTHR43668">
    <property type="entry name" value="ALLANTOINASE"/>
    <property type="match status" value="1"/>
</dbReference>
<comment type="caution">
    <text evidence="4">The sequence shown here is derived from an EMBL/GenBank/DDBJ whole genome shotgun (WGS) entry which is preliminary data.</text>
</comment>
<evidence type="ECO:0000256" key="2">
    <source>
        <dbReference type="SAM" id="Phobius"/>
    </source>
</evidence>
<proteinExistence type="predicted"/>
<keyword evidence="2" id="KW-0812">Transmembrane</keyword>
<dbReference type="Gene3D" id="3.20.20.140">
    <property type="entry name" value="Metal-dependent hydrolases"/>
    <property type="match status" value="2"/>
</dbReference>
<evidence type="ECO:0000256" key="1">
    <source>
        <dbReference type="SAM" id="MobiDB-lite"/>
    </source>
</evidence>
<evidence type="ECO:0000259" key="3">
    <source>
        <dbReference type="Pfam" id="PF01979"/>
    </source>
</evidence>
<dbReference type="Proteomes" id="UP001244207">
    <property type="component" value="Unassembled WGS sequence"/>
</dbReference>
<keyword evidence="2" id="KW-0472">Membrane</keyword>
<dbReference type="GO" id="GO:0005737">
    <property type="term" value="C:cytoplasm"/>
    <property type="evidence" value="ECO:0007669"/>
    <property type="project" value="TreeGrafter"/>
</dbReference>
<keyword evidence="5" id="KW-1185">Reference proteome</keyword>
<name>A0AAD8UB02_GLOAC</name>
<dbReference type="InterPro" id="IPR050138">
    <property type="entry name" value="DHOase/Allantoinase_Hydrolase"/>
</dbReference>
<sequence length="987" mass="106845">MGAKNEELLDASPPPYQPQPPTQRFFIRRRRGRLITLAGLFAFFLFLSHYGNAVQKPSYSHSEQFSRGLSKCGESSSRSASRTSSSPNRSNPRWNSKSGQQRAIVLRNATLFDGEKVHAATVDISFEQGVIKSVSETQDEVTFPSNTDVYDVKGKFVTPGLVDIHSHHLELPFSSVSAIADVNEKPGFGPITPFVRAIDGFKPYDPAIKIIASGGVTSSLNLPGSGNIIGGQGYLVKNIPLPGENGEPIVKELLLEHGIPESSRQRYLKMACGENPKHLYGHTRLGNVWLLRQHLEKAQKLKSKQEAWCQSAQELQSSGLWQQSRVTRFVDKVGERPEDLGLEATVALLKGEFNVNIHCYEPEDFERMLDVLHEFGVHPQAFHHALEAWQVPEFLKQQEENITIATFAENSLFKHEAYGANLRGPKILDDHGIRVVLKSDHTGESNHAKYLMYQAAVSHSFGLSENKALQSVTSVAAQSIYQDHRIGFVRPGYDADLVVWDSHPLSVGATTVQVYVDGREVLDNKDSLQRLETQVSSTKNVVPEARPFILQTKKRDVCNRATAPGANILFTGIKSSLMENQLAGVTLAVEEGQDLAMVVSNGRIICLDIESRCSSTLQQDGTVEIKLANGYVTPGLIAFGNNLGILDISSEPSTGDGSPGSKVNALDAQKHLHSAKYGVHFGGRGFGRARIGGVTRAITAPIFGGGVLQGVSTGLRTSENATILGGGIWKDEVALHFAIGQVAKGDDTSTVSSGVERLRQILLEGQGRGQSPSSVYYRASHGSLPVVVYTVNEDDVSQIVLLKREFPTVKFVIFGGHGAPLVAKELSEAQIPVILTGNRGAPDRWEKRSSLAGPPLSPSPAQILIDAGVLVALAVRGDSKVHGLAQEARWVAKFAGLTDKEAIKLVSTNFDEILGLNGNLRAPDGSGESLTETTFLGDFVVWDGSPLNGEGSVVLAVQSDGKIGDCWPDVEGPSCDIDAGGNAFWTR</sequence>
<dbReference type="GO" id="GO:0004038">
    <property type="term" value="F:allantoinase activity"/>
    <property type="evidence" value="ECO:0007669"/>
    <property type="project" value="TreeGrafter"/>
</dbReference>
<dbReference type="InterPro" id="IPR006680">
    <property type="entry name" value="Amidohydro-rel"/>
</dbReference>
<feature type="region of interest" description="Disordered" evidence="1">
    <location>
        <begin position="1"/>
        <end position="22"/>
    </location>
</feature>
<dbReference type="GeneID" id="85399797"/>
<accession>A0AAD8UB02</accession>
<feature type="transmembrane region" description="Helical" evidence="2">
    <location>
        <begin position="34"/>
        <end position="51"/>
    </location>
</feature>
<feature type="compositionally biased region" description="Pro residues" evidence="1">
    <location>
        <begin position="12"/>
        <end position="21"/>
    </location>
</feature>
<dbReference type="Pfam" id="PF01979">
    <property type="entry name" value="Amidohydro_1"/>
    <property type="match status" value="1"/>
</dbReference>
<dbReference type="SUPFAM" id="SSF51338">
    <property type="entry name" value="Composite domain of metallo-dependent hydrolases"/>
    <property type="match status" value="1"/>
</dbReference>
<protein>
    <recommendedName>
        <fullName evidence="3">Amidohydrolase-related domain-containing protein</fullName>
    </recommendedName>
</protein>
<evidence type="ECO:0000313" key="5">
    <source>
        <dbReference type="Proteomes" id="UP001244207"/>
    </source>
</evidence>
<dbReference type="InterPro" id="IPR032466">
    <property type="entry name" value="Metal_Hydrolase"/>
</dbReference>
<dbReference type="Gene3D" id="2.30.40.10">
    <property type="entry name" value="Urease, subunit C, domain 1"/>
    <property type="match status" value="1"/>
</dbReference>
<dbReference type="SUPFAM" id="SSF51556">
    <property type="entry name" value="Metallo-dependent hydrolases"/>
    <property type="match status" value="2"/>
</dbReference>
<dbReference type="RefSeq" id="XP_060358263.1">
    <property type="nucleotide sequence ID" value="XM_060515899.1"/>
</dbReference>